<gene>
    <name evidence="1" type="ORF">CKAH01_04065</name>
</gene>
<dbReference type="PANTHER" id="PTHR46082:SF11">
    <property type="entry name" value="AAA+ ATPASE DOMAIN-CONTAINING PROTEIN-RELATED"/>
    <property type="match status" value="1"/>
</dbReference>
<sequence>MSDPLQYTIGWVCAITTEHVAARAFLDERHEQPRTVAQNDHKAYTSGKIGILNVVIAARPKSEYGTIPAIGVAPDMLESFPNIRLCLMVGIGGGAPSTKHDIRLGDVVVGDRGFFQYEDHKTIRDRTFVQTGSLNQPTTALREALRSLKITY</sequence>
<evidence type="ECO:0000313" key="2">
    <source>
        <dbReference type="Proteomes" id="UP001281614"/>
    </source>
</evidence>
<organism evidence="1 2">
    <name type="scientific">Colletotrichum kahawae</name>
    <name type="common">Coffee berry disease fungus</name>
    <dbReference type="NCBI Taxonomy" id="34407"/>
    <lineage>
        <taxon>Eukaryota</taxon>
        <taxon>Fungi</taxon>
        <taxon>Dikarya</taxon>
        <taxon>Ascomycota</taxon>
        <taxon>Pezizomycotina</taxon>
        <taxon>Sordariomycetes</taxon>
        <taxon>Hypocreomycetidae</taxon>
        <taxon>Glomerellales</taxon>
        <taxon>Glomerellaceae</taxon>
        <taxon>Colletotrichum</taxon>
        <taxon>Colletotrichum gloeosporioides species complex</taxon>
    </lineage>
</organism>
<accession>A0AAD9YKK5</accession>
<reference evidence="1" key="1">
    <citation type="submission" date="2023-02" db="EMBL/GenBank/DDBJ databases">
        <title>Colletotrichum kahawae CIFC_Que2 genome sequencing and assembly.</title>
        <authorList>
            <person name="Baroncelli R."/>
        </authorList>
    </citation>
    <scope>NUCLEOTIDE SEQUENCE</scope>
    <source>
        <strain evidence="1">CIFC_Que2</strain>
    </source>
</reference>
<dbReference type="Proteomes" id="UP001281614">
    <property type="component" value="Unassembled WGS sequence"/>
</dbReference>
<evidence type="ECO:0000313" key="1">
    <source>
        <dbReference type="EMBL" id="KAK2771490.1"/>
    </source>
</evidence>
<dbReference type="Gene3D" id="3.40.50.1580">
    <property type="entry name" value="Nucleoside phosphorylase domain"/>
    <property type="match status" value="1"/>
</dbReference>
<dbReference type="EMBL" id="VYYT01000079">
    <property type="protein sequence ID" value="KAK2771490.1"/>
    <property type="molecule type" value="Genomic_DNA"/>
</dbReference>
<dbReference type="AlphaFoldDB" id="A0AAD9YKK5"/>
<dbReference type="SUPFAM" id="SSF53167">
    <property type="entry name" value="Purine and uridine phosphorylases"/>
    <property type="match status" value="1"/>
</dbReference>
<protein>
    <submittedName>
        <fullName evidence="1">Pfs domain-containing protein</fullName>
    </submittedName>
</protein>
<dbReference type="InterPro" id="IPR053137">
    <property type="entry name" value="NLR-like"/>
</dbReference>
<proteinExistence type="predicted"/>
<dbReference type="InterPro" id="IPR035994">
    <property type="entry name" value="Nucleoside_phosphorylase_sf"/>
</dbReference>
<name>A0AAD9YKK5_COLKA</name>
<dbReference type="GO" id="GO:0009116">
    <property type="term" value="P:nucleoside metabolic process"/>
    <property type="evidence" value="ECO:0007669"/>
    <property type="project" value="InterPro"/>
</dbReference>
<comment type="caution">
    <text evidence="1">The sequence shown here is derived from an EMBL/GenBank/DDBJ whole genome shotgun (WGS) entry which is preliminary data.</text>
</comment>
<keyword evidence="2" id="KW-1185">Reference proteome</keyword>
<dbReference type="PANTHER" id="PTHR46082">
    <property type="entry name" value="ATP/GTP-BINDING PROTEIN-RELATED"/>
    <property type="match status" value="1"/>
</dbReference>
<dbReference type="GO" id="GO:0003824">
    <property type="term" value="F:catalytic activity"/>
    <property type="evidence" value="ECO:0007669"/>
    <property type="project" value="InterPro"/>
</dbReference>